<evidence type="ECO:0000313" key="11">
    <source>
        <dbReference type="Proteomes" id="UP001205603"/>
    </source>
</evidence>
<dbReference type="Pfam" id="PF07715">
    <property type="entry name" value="Plug"/>
    <property type="match status" value="1"/>
</dbReference>
<dbReference type="InterPro" id="IPR036942">
    <property type="entry name" value="Beta-barrel_TonB_sf"/>
</dbReference>
<evidence type="ECO:0000256" key="4">
    <source>
        <dbReference type="ARBA" id="ARBA00022692"/>
    </source>
</evidence>
<comment type="similarity">
    <text evidence="7">Belongs to the TonB-dependent receptor family.</text>
</comment>
<dbReference type="InterPro" id="IPR039426">
    <property type="entry name" value="TonB-dep_rcpt-like"/>
</dbReference>
<dbReference type="InterPro" id="IPR012910">
    <property type="entry name" value="Plug_dom"/>
</dbReference>
<dbReference type="Gene3D" id="2.60.40.1120">
    <property type="entry name" value="Carboxypeptidase-like, regulatory domain"/>
    <property type="match status" value="1"/>
</dbReference>
<keyword evidence="11" id="KW-1185">Reference proteome</keyword>
<dbReference type="SUPFAM" id="SSF49464">
    <property type="entry name" value="Carboxypeptidase regulatory domain-like"/>
    <property type="match status" value="1"/>
</dbReference>
<keyword evidence="6 7" id="KW-0998">Cell outer membrane</keyword>
<name>A0ABT1MIZ8_9BACT</name>
<sequence length="1096" mass="120722">MNKLTIHKILFLLLFFSFISPATLLAHKAAVTAENSLAVNSQQNKREITGTVKDKQGEPMIGVSVVVNGTTNGTITDLDGNFKISVPATGAALKFTYIGYLPVTLAVDKAKSFDIVMEENAQQLGEVVVTAMGIERKEKSLTYATQKVGGDDLTKVQDVNFVNSLDGRISGVTITPSAGGAGGASKILLRGNKSILGNNTPLVVVDGIPMTNNVNSQKGWDAGSNLNYANVSEGSDPLSLVNPDDIESINVLKGANAAALYGSAAANGVVMITTKKGKEGKIDVNITSNVTFEKPLLTPKIQNVYGAGVNLVANTIDVDSWGKKITDQTPEELAYKGAHLRNYANDDVADFFGTGVTFNNSVSVSGGSEKVRSYFSYANSHADGMRPNNTYNRNSLSFRQNYALFNKKLNIDVSLNYTHAVTRNRPGGGTALNPIYDLYTVPRNIDMDYYKNNYMIDNGQWTSNQEYYHYVKGDKGQWIWQSDKVDLQGKQQQWAFPSKGQNNPYWLTNEANGRSEEERAHGYISAKYELIKGLTIQGRLSMDRTRFKSTTKRSATTWNPSVMEDYGVFGQDLITTNEVYVDYLLSYNREIKDFSVSATAGWVGHTIENYGQNIWTPATTFDPNRRILPTLINFFDPTASGGNPTERTSSNNPNWDKAALFTGQVGYKDMIYIDGSYRRDWYRAFKQFSSRGVPDNYGYFGFGASAIFSSIFELPEVITNLKLRTSYSEVGNSIPNILFNKATENSLTGSVTIPAYGYFDNPVPEKTKSFEAGFDISLFGNAVDMDFTYYNSAMHNSYLLNSSGGGKSIPVNTGVIRNQGIETTVGYSLNIAKDFMWRTSVNFSFNKNKIEKTYHKPDGSEVLIEQKIANDKIQVKYSEGGQYGDMYATDFKRDADGNIVLSSTGAPVLSDEKFGLYIGNMNAKYHLGWSNTFTYKNFALFFLINGKIGGKVISFTEAELDRLGVSQRTADARLAAEADPSLVWNGKPALVMPDGNLAPIKEYYQTIGGDVNATQYVYDATNFRLRELSLGYTFLNLLGMGKNVTVSAIGRNLFFLYKKAPVDPDISLSTQNGLGAFEIFNMPSARSFGFSVKVNF</sequence>
<proteinExistence type="inferred from homology"/>
<evidence type="ECO:0000256" key="5">
    <source>
        <dbReference type="ARBA" id="ARBA00023136"/>
    </source>
</evidence>
<evidence type="ECO:0000256" key="7">
    <source>
        <dbReference type="PROSITE-ProRule" id="PRU01360"/>
    </source>
</evidence>
<dbReference type="SUPFAM" id="SSF56935">
    <property type="entry name" value="Porins"/>
    <property type="match status" value="1"/>
</dbReference>
<keyword evidence="5 7" id="KW-0472">Membrane</keyword>
<dbReference type="NCBIfam" id="TIGR04057">
    <property type="entry name" value="SusC_RagA_signa"/>
    <property type="match status" value="1"/>
</dbReference>
<dbReference type="Gene3D" id="2.40.170.20">
    <property type="entry name" value="TonB-dependent receptor, beta-barrel domain"/>
    <property type="match status" value="1"/>
</dbReference>
<keyword evidence="2 7" id="KW-0813">Transport</keyword>
<dbReference type="NCBIfam" id="TIGR04056">
    <property type="entry name" value="OMP_RagA_SusC"/>
    <property type="match status" value="1"/>
</dbReference>
<keyword evidence="3 7" id="KW-1134">Transmembrane beta strand</keyword>
<dbReference type="InterPro" id="IPR023996">
    <property type="entry name" value="TonB-dep_OMP_SusC/RagA"/>
</dbReference>
<gene>
    <name evidence="10" type="ORF">NMU02_06195</name>
</gene>
<dbReference type="RefSeq" id="WP_255026632.1">
    <property type="nucleotide sequence ID" value="NZ_JANDHW010000005.1"/>
</dbReference>
<dbReference type="Gene3D" id="2.170.130.10">
    <property type="entry name" value="TonB-dependent receptor, plug domain"/>
    <property type="match status" value="1"/>
</dbReference>
<keyword evidence="4 7" id="KW-0812">Transmembrane</keyword>
<evidence type="ECO:0000259" key="9">
    <source>
        <dbReference type="Pfam" id="PF07715"/>
    </source>
</evidence>
<accession>A0ABT1MIZ8</accession>
<feature type="chain" id="PRO_5045408316" evidence="8">
    <location>
        <begin position="23"/>
        <end position="1096"/>
    </location>
</feature>
<evidence type="ECO:0000256" key="3">
    <source>
        <dbReference type="ARBA" id="ARBA00022452"/>
    </source>
</evidence>
<dbReference type="InterPro" id="IPR008969">
    <property type="entry name" value="CarboxyPept-like_regulatory"/>
</dbReference>
<comment type="caution">
    <text evidence="10">The sequence shown here is derived from an EMBL/GenBank/DDBJ whole genome shotgun (WGS) entry which is preliminary data.</text>
</comment>
<dbReference type="PROSITE" id="PS52016">
    <property type="entry name" value="TONB_DEPENDENT_REC_3"/>
    <property type="match status" value="1"/>
</dbReference>
<evidence type="ECO:0000256" key="2">
    <source>
        <dbReference type="ARBA" id="ARBA00022448"/>
    </source>
</evidence>
<evidence type="ECO:0000256" key="1">
    <source>
        <dbReference type="ARBA" id="ARBA00004571"/>
    </source>
</evidence>
<feature type="domain" description="TonB-dependent receptor plug" evidence="9">
    <location>
        <begin position="139"/>
        <end position="269"/>
    </location>
</feature>
<keyword evidence="8" id="KW-0732">Signal</keyword>
<dbReference type="InterPro" id="IPR023997">
    <property type="entry name" value="TonB-dep_OMP_SusC/RagA_CS"/>
</dbReference>
<reference evidence="10 11" key="1">
    <citation type="submission" date="2022-07" db="EMBL/GenBank/DDBJ databases">
        <title>Fecal culturing of patients with breast cancer.</title>
        <authorList>
            <person name="Teng N.M.Y."/>
            <person name="Kiu R."/>
            <person name="Evans R."/>
            <person name="Baker D.J."/>
            <person name="Zenner C."/>
            <person name="Robinson S.D."/>
            <person name="Hall L.J."/>
        </authorList>
    </citation>
    <scope>NUCLEOTIDE SEQUENCE [LARGE SCALE GENOMIC DNA]</scope>
    <source>
        <strain evidence="10 11">LH1063</strain>
    </source>
</reference>
<dbReference type="EMBL" id="JANDHW010000005">
    <property type="protein sequence ID" value="MCP9611678.1"/>
    <property type="molecule type" value="Genomic_DNA"/>
</dbReference>
<dbReference type="InterPro" id="IPR037066">
    <property type="entry name" value="Plug_dom_sf"/>
</dbReference>
<evidence type="ECO:0000256" key="8">
    <source>
        <dbReference type="SAM" id="SignalP"/>
    </source>
</evidence>
<feature type="signal peptide" evidence="8">
    <location>
        <begin position="1"/>
        <end position="22"/>
    </location>
</feature>
<protein>
    <submittedName>
        <fullName evidence="10">SusC/RagA family TonB-linked outer membrane protein</fullName>
    </submittedName>
</protein>
<dbReference type="Pfam" id="PF13715">
    <property type="entry name" value="CarbopepD_reg_2"/>
    <property type="match status" value="1"/>
</dbReference>
<organism evidence="10 11">
    <name type="scientific">Coprobacter tertius</name>
    <dbReference type="NCBI Taxonomy" id="2944915"/>
    <lineage>
        <taxon>Bacteria</taxon>
        <taxon>Pseudomonadati</taxon>
        <taxon>Bacteroidota</taxon>
        <taxon>Bacteroidia</taxon>
        <taxon>Bacteroidales</taxon>
        <taxon>Barnesiellaceae</taxon>
        <taxon>Coprobacter</taxon>
    </lineage>
</organism>
<evidence type="ECO:0000256" key="6">
    <source>
        <dbReference type="ARBA" id="ARBA00023237"/>
    </source>
</evidence>
<evidence type="ECO:0000313" key="10">
    <source>
        <dbReference type="EMBL" id="MCP9611678.1"/>
    </source>
</evidence>
<dbReference type="Proteomes" id="UP001205603">
    <property type="component" value="Unassembled WGS sequence"/>
</dbReference>
<comment type="subcellular location">
    <subcellularLocation>
        <location evidence="1 7">Cell outer membrane</location>
        <topology evidence="1 7">Multi-pass membrane protein</topology>
    </subcellularLocation>
</comment>